<keyword evidence="2" id="KW-1133">Transmembrane helix</keyword>
<protein>
    <recommendedName>
        <fullName evidence="3">RING-type domain-containing protein</fullName>
    </recommendedName>
</protein>
<organism evidence="4 5">
    <name type="scientific">Pterulicium gracile</name>
    <dbReference type="NCBI Taxonomy" id="1884261"/>
    <lineage>
        <taxon>Eukaryota</taxon>
        <taxon>Fungi</taxon>
        <taxon>Dikarya</taxon>
        <taxon>Basidiomycota</taxon>
        <taxon>Agaricomycotina</taxon>
        <taxon>Agaricomycetes</taxon>
        <taxon>Agaricomycetidae</taxon>
        <taxon>Agaricales</taxon>
        <taxon>Pleurotineae</taxon>
        <taxon>Pterulaceae</taxon>
        <taxon>Pterulicium</taxon>
    </lineage>
</organism>
<dbReference type="AlphaFoldDB" id="A0A5C3QUP2"/>
<keyword evidence="2" id="KW-0472">Membrane</keyword>
<evidence type="ECO:0000313" key="4">
    <source>
        <dbReference type="EMBL" id="TFL05107.1"/>
    </source>
</evidence>
<dbReference type="InterPro" id="IPR001841">
    <property type="entry name" value="Znf_RING"/>
</dbReference>
<keyword evidence="1" id="KW-0479">Metal-binding</keyword>
<keyword evidence="1" id="KW-0862">Zinc</keyword>
<sequence>MRPGMGSRSASFQRAVTCGICFEQPSNPRRMRCCGSVFCLDHISNWLYRASSDAHCPTCEQSPFASTAQSPSLPPRPFLRDITTAPEYDSDFSCSDPELDLDCLSDVTDSDSVLITPVSQHDAQKSDILGRWAESVQERSPEEQRLLEQVTPESLAMGRVITISVFLVAVAGFVNWS</sequence>
<dbReference type="OrthoDB" id="6270329at2759"/>
<evidence type="ECO:0000259" key="3">
    <source>
        <dbReference type="PROSITE" id="PS50089"/>
    </source>
</evidence>
<dbReference type="PROSITE" id="PS50089">
    <property type="entry name" value="ZF_RING_2"/>
    <property type="match status" value="1"/>
</dbReference>
<keyword evidence="5" id="KW-1185">Reference proteome</keyword>
<keyword evidence="2" id="KW-0812">Transmembrane</keyword>
<dbReference type="Proteomes" id="UP000305067">
    <property type="component" value="Unassembled WGS sequence"/>
</dbReference>
<name>A0A5C3QUP2_9AGAR</name>
<keyword evidence="1" id="KW-0863">Zinc-finger</keyword>
<dbReference type="SUPFAM" id="SSF57850">
    <property type="entry name" value="RING/U-box"/>
    <property type="match status" value="1"/>
</dbReference>
<reference evidence="4 5" key="1">
    <citation type="journal article" date="2019" name="Nat. Ecol. Evol.">
        <title>Megaphylogeny resolves global patterns of mushroom evolution.</title>
        <authorList>
            <person name="Varga T."/>
            <person name="Krizsan K."/>
            <person name="Foldi C."/>
            <person name="Dima B."/>
            <person name="Sanchez-Garcia M."/>
            <person name="Sanchez-Ramirez S."/>
            <person name="Szollosi G.J."/>
            <person name="Szarkandi J.G."/>
            <person name="Papp V."/>
            <person name="Albert L."/>
            <person name="Andreopoulos W."/>
            <person name="Angelini C."/>
            <person name="Antonin V."/>
            <person name="Barry K.W."/>
            <person name="Bougher N.L."/>
            <person name="Buchanan P."/>
            <person name="Buyck B."/>
            <person name="Bense V."/>
            <person name="Catcheside P."/>
            <person name="Chovatia M."/>
            <person name="Cooper J."/>
            <person name="Damon W."/>
            <person name="Desjardin D."/>
            <person name="Finy P."/>
            <person name="Geml J."/>
            <person name="Haridas S."/>
            <person name="Hughes K."/>
            <person name="Justo A."/>
            <person name="Karasinski D."/>
            <person name="Kautmanova I."/>
            <person name="Kiss B."/>
            <person name="Kocsube S."/>
            <person name="Kotiranta H."/>
            <person name="LaButti K.M."/>
            <person name="Lechner B.E."/>
            <person name="Liimatainen K."/>
            <person name="Lipzen A."/>
            <person name="Lukacs Z."/>
            <person name="Mihaltcheva S."/>
            <person name="Morgado L.N."/>
            <person name="Niskanen T."/>
            <person name="Noordeloos M.E."/>
            <person name="Ohm R.A."/>
            <person name="Ortiz-Santana B."/>
            <person name="Ovrebo C."/>
            <person name="Racz N."/>
            <person name="Riley R."/>
            <person name="Savchenko A."/>
            <person name="Shiryaev A."/>
            <person name="Soop K."/>
            <person name="Spirin V."/>
            <person name="Szebenyi C."/>
            <person name="Tomsovsky M."/>
            <person name="Tulloss R.E."/>
            <person name="Uehling J."/>
            <person name="Grigoriev I.V."/>
            <person name="Vagvolgyi C."/>
            <person name="Papp T."/>
            <person name="Martin F.M."/>
            <person name="Miettinen O."/>
            <person name="Hibbett D.S."/>
            <person name="Nagy L.G."/>
        </authorList>
    </citation>
    <scope>NUCLEOTIDE SEQUENCE [LARGE SCALE GENOMIC DNA]</scope>
    <source>
        <strain evidence="4 5">CBS 309.79</strain>
    </source>
</reference>
<evidence type="ECO:0000256" key="2">
    <source>
        <dbReference type="SAM" id="Phobius"/>
    </source>
</evidence>
<dbReference type="EMBL" id="ML178817">
    <property type="protein sequence ID" value="TFL05107.1"/>
    <property type="molecule type" value="Genomic_DNA"/>
</dbReference>
<accession>A0A5C3QUP2</accession>
<proteinExistence type="predicted"/>
<dbReference type="InterPro" id="IPR013083">
    <property type="entry name" value="Znf_RING/FYVE/PHD"/>
</dbReference>
<gene>
    <name evidence="4" type="ORF">BDV98DRAFT_561490</name>
</gene>
<feature type="transmembrane region" description="Helical" evidence="2">
    <location>
        <begin position="155"/>
        <end position="176"/>
    </location>
</feature>
<dbReference type="GO" id="GO:0008270">
    <property type="term" value="F:zinc ion binding"/>
    <property type="evidence" value="ECO:0007669"/>
    <property type="project" value="UniProtKB-KW"/>
</dbReference>
<feature type="domain" description="RING-type" evidence="3">
    <location>
        <begin position="18"/>
        <end position="60"/>
    </location>
</feature>
<evidence type="ECO:0000313" key="5">
    <source>
        <dbReference type="Proteomes" id="UP000305067"/>
    </source>
</evidence>
<dbReference type="Gene3D" id="3.30.40.10">
    <property type="entry name" value="Zinc/RING finger domain, C3HC4 (zinc finger)"/>
    <property type="match status" value="1"/>
</dbReference>
<evidence type="ECO:0000256" key="1">
    <source>
        <dbReference type="PROSITE-ProRule" id="PRU00175"/>
    </source>
</evidence>